<evidence type="ECO:0000313" key="1">
    <source>
        <dbReference type="EMBL" id="BCD46302.1"/>
    </source>
</evidence>
<evidence type="ECO:0000313" key="3">
    <source>
        <dbReference type="EMBL" id="SFZ72216.1"/>
    </source>
</evidence>
<reference evidence="1 8" key="3">
    <citation type="submission" date="2020-04" db="EMBL/GenBank/DDBJ databases">
        <title>Genomic analysis of gastric non-Helicobacter pylori Helicobacters isolated in Japan.</title>
        <authorList>
            <person name="Suzuki M."/>
            <person name="Rimbara E."/>
        </authorList>
    </citation>
    <scope>NUCLEOTIDE SEQUENCE [LARGE SCALE GENOMIC DNA]</scope>
    <source>
        <strain evidence="1 8">NHP19-0020</strain>
    </source>
</reference>
<dbReference type="RefSeq" id="WP_006564426.1">
    <property type="nucleotide sequence ID" value="NZ_AP019774.1"/>
</dbReference>
<dbReference type="EMBL" id="LT633514">
    <property type="protein sequence ID" value="SFZ72216.1"/>
    <property type="molecule type" value="Genomic_DNA"/>
</dbReference>
<dbReference type="STRING" id="104628.GCA_001653055_00268"/>
<dbReference type="EMBL" id="LT633673">
    <property type="protein sequence ID" value="SFZ72556.1"/>
    <property type="molecule type" value="Genomic_DNA"/>
</dbReference>
<accession>A0A1M4NHM3</accession>
<dbReference type="EMBL" id="AP019774">
    <property type="protein sequence ID" value="BCD70638.1"/>
    <property type="molecule type" value="Genomic_DNA"/>
</dbReference>
<dbReference type="EMBL" id="AP023036">
    <property type="protein sequence ID" value="BCD46302.1"/>
    <property type="molecule type" value="Genomic_DNA"/>
</dbReference>
<evidence type="ECO:0000313" key="5">
    <source>
        <dbReference type="EMBL" id="SFZ72428.1"/>
    </source>
</evidence>
<sequence length="192" mass="21614">MRRLFSSLLLASALIGASQNKPEPLAKNQIFIGATTGFATYRTNKEPWINSFVWGFKGGYQHNFNPYVSLRGQIEYLMAIKPTAFNTLVSSFVGLHLDMVNDFYHKSKYAFGTYIGVGLGYFQGAHTLVSSTDNRSFMGYNGVLDVGFGSTIDKQHRVELGVKIPFGKINAVNNKFLSMDFYYWLASYAYLF</sequence>
<proteinExistence type="predicted"/>
<dbReference type="AlphaFoldDB" id="A0A1M4NHM3"/>
<gene>
    <name evidence="4" type="primary">omp138</name>
    <name evidence="5" type="synonym">omp142</name>
    <name evidence="3" type="synonym">omp1607</name>
    <name evidence="6" type="synonym">omp182</name>
    <name evidence="1" type="ORF">NHP190020_13410</name>
    <name evidence="2" type="ORF">SNTW_12830</name>
</gene>
<dbReference type="InterPro" id="IPR002718">
    <property type="entry name" value="OMP_Helicobacter"/>
</dbReference>
<evidence type="ECO:0000313" key="7">
    <source>
        <dbReference type="Proteomes" id="UP000317935"/>
    </source>
</evidence>
<evidence type="ECO:0000313" key="8">
    <source>
        <dbReference type="Proteomes" id="UP000509742"/>
    </source>
</evidence>
<reference evidence="4" key="1">
    <citation type="submission" date="2016-10" db="EMBL/GenBank/DDBJ databases">
        <title>Proteomic and phylogenetic analysis of the outer membrane protein repertoire of gastric Helicobacter species.</title>
        <authorList>
            <person name="Joosten M."/>
        </authorList>
    </citation>
    <scope>NUCLEOTIDE SEQUENCE</scope>
    <source>
        <strain evidence="3">HS2</strain>
        <strain evidence="4">HS4</strain>
        <strain evidence="5">HS7</strain>
        <strain evidence="6">HS9</strain>
    </source>
</reference>
<name>A0A1M4NHM3_9HELI</name>
<reference evidence="2 7" key="2">
    <citation type="submission" date="2019-06" db="EMBL/GenBank/DDBJ databases">
        <title>Complete genome sequence of Helicobacter suis SNTW101c.</title>
        <authorList>
            <person name="Rimbara E."/>
            <person name="Suzuki M."/>
            <person name="Matsui H."/>
            <person name="Nakamura M."/>
            <person name="Mori S."/>
            <person name="Shibayama K."/>
        </authorList>
    </citation>
    <scope>NUCLEOTIDE SEQUENCE [LARGE SCALE GENOMIC DNA]</scope>
    <source>
        <strain evidence="2 7">SNTW101c</strain>
    </source>
</reference>
<dbReference type="Proteomes" id="UP000317935">
    <property type="component" value="Chromosome"/>
</dbReference>
<dbReference type="EMBL" id="LT633568">
    <property type="protein sequence ID" value="SFZ72336.1"/>
    <property type="molecule type" value="Genomic_DNA"/>
</dbReference>
<dbReference type="GeneID" id="56929113"/>
<organism evidence="4">
    <name type="scientific">Helicobacter suis</name>
    <dbReference type="NCBI Taxonomy" id="104628"/>
    <lineage>
        <taxon>Bacteria</taxon>
        <taxon>Pseudomonadati</taxon>
        <taxon>Campylobacterota</taxon>
        <taxon>Epsilonproteobacteria</taxon>
        <taxon>Campylobacterales</taxon>
        <taxon>Helicobacteraceae</taxon>
        <taxon>Helicobacter</taxon>
    </lineage>
</organism>
<keyword evidence="8" id="KW-1185">Reference proteome</keyword>
<dbReference type="SUPFAM" id="SSF56925">
    <property type="entry name" value="OMPA-like"/>
    <property type="match status" value="1"/>
</dbReference>
<dbReference type="Pfam" id="PF01856">
    <property type="entry name" value="HP_OMP"/>
    <property type="match status" value="1"/>
</dbReference>
<evidence type="ECO:0000313" key="2">
    <source>
        <dbReference type="EMBL" id="BCD70638.1"/>
    </source>
</evidence>
<dbReference type="OrthoDB" id="5328574at2"/>
<dbReference type="InterPro" id="IPR011250">
    <property type="entry name" value="OMP/PagP_B-barrel"/>
</dbReference>
<evidence type="ECO:0000313" key="6">
    <source>
        <dbReference type="EMBL" id="SFZ72556.1"/>
    </source>
</evidence>
<protein>
    <submittedName>
        <fullName evidence="4">OMP138</fullName>
    </submittedName>
    <submittedName>
        <fullName evidence="5">OMP142</fullName>
    </submittedName>
    <submittedName>
        <fullName evidence="3">OMP1607</fullName>
    </submittedName>
    <submittedName>
        <fullName evidence="6">OMP182</fullName>
    </submittedName>
</protein>
<dbReference type="Proteomes" id="UP000509742">
    <property type="component" value="Chromosome"/>
</dbReference>
<dbReference type="EMBL" id="LT633611">
    <property type="protein sequence ID" value="SFZ72428.1"/>
    <property type="molecule type" value="Genomic_DNA"/>
</dbReference>
<evidence type="ECO:0000313" key="4">
    <source>
        <dbReference type="EMBL" id="SFZ72336.1"/>
    </source>
</evidence>